<dbReference type="InterPro" id="IPR029058">
    <property type="entry name" value="AB_hydrolase_fold"/>
</dbReference>
<dbReference type="Gene3D" id="3.40.50.1820">
    <property type="entry name" value="alpha/beta hydrolase"/>
    <property type="match status" value="1"/>
</dbReference>
<dbReference type="InterPro" id="IPR008758">
    <property type="entry name" value="Peptidase_S28"/>
</dbReference>
<evidence type="ECO:0000256" key="3">
    <source>
        <dbReference type="ARBA" id="ARBA00022729"/>
    </source>
</evidence>
<dbReference type="GO" id="GO:0006508">
    <property type="term" value="P:proteolysis"/>
    <property type="evidence" value="ECO:0007669"/>
    <property type="project" value="UniProtKB-KW"/>
</dbReference>
<dbReference type="PANTHER" id="PTHR11010:SF117">
    <property type="entry name" value="SERINE PROTEASE 16"/>
    <property type="match status" value="1"/>
</dbReference>
<dbReference type="Gene3D" id="1.20.120.980">
    <property type="entry name" value="Serine carboxypeptidase S28, SKS domain"/>
    <property type="match status" value="1"/>
</dbReference>
<evidence type="ECO:0000256" key="5">
    <source>
        <dbReference type="ARBA" id="ARBA00023180"/>
    </source>
</evidence>
<dbReference type="OMA" id="NDYIDSQ"/>
<dbReference type="PANTHER" id="PTHR11010">
    <property type="entry name" value="PROTEASE S28 PRO-X CARBOXYPEPTIDASE-RELATED"/>
    <property type="match status" value="1"/>
</dbReference>
<keyword evidence="4" id="KW-0378">Hydrolase</keyword>
<dbReference type="GO" id="GO:0070008">
    <property type="term" value="F:serine-type exopeptidase activity"/>
    <property type="evidence" value="ECO:0007669"/>
    <property type="project" value="InterPro"/>
</dbReference>
<evidence type="ECO:0000256" key="1">
    <source>
        <dbReference type="ARBA" id="ARBA00011079"/>
    </source>
</evidence>
<comment type="similarity">
    <text evidence="1">Belongs to the peptidase S28 family.</text>
</comment>
<dbReference type="AlphaFoldDB" id="A0A168SQ20"/>
<proteinExistence type="inferred from homology"/>
<evidence type="ECO:0000256" key="4">
    <source>
        <dbReference type="ARBA" id="ARBA00022801"/>
    </source>
</evidence>
<evidence type="ECO:0000256" key="6">
    <source>
        <dbReference type="SAM" id="SignalP"/>
    </source>
</evidence>
<keyword evidence="8" id="KW-1185">Reference proteome</keyword>
<dbReference type="EMBL" id="LT554937">
    <property type="protein sequence ID" value="SAM08759.1"/>
    <property type="molecule type" value="Genomic_DNA"/>
</dbReference>
<keyword evidence="2" id="KW-0645">Protease</keyword>
<keyword evidence="5" id="KW-0325">Glycoprotein</keyword>
<evidence type="ECO:0000313" key="8">
    <source>
        <dbReference type="Proteomes" id="UP000078561"/>
    </source>
</evidence>
<dbReference type="Pfam" id="PF05577">
    <property type="entry name" value="Peptidase_S28"/>
    <property type="match status" value="1"/>
</dbReference>
<dbReference type="GO" id="GO:0008239">
    <property type="term" value="F:dipeptidyl-peptidase activity"/>
    <property type="evidence" value="ECO:0007669"/>
    <property type="project" value="TreeGrafter"/>
</dbReference>
<keyword evidence="3 6" id="KW-0732">Signal</keyword>
<gene>
    <name evidence="7" type="primary">ABSGL_14425.1 scaffold 14663</name>
</gene>
<organism evidence="7">
    <name type="scientific">Absidia glauca</name>
    <name type="common">Pin mould</name>
    <dbReference type="NCBI Taxonomy" id="4829"/>
    <lineage>
        <taxon>Eukaryota</taxon>
        <taxon>Fungi</taxon>
        <taxon>Fungi incertae sedis</taxon>
        <taxon>Mucoromycota</taxon>
        <taxon>Mucoromycotina</taxon>
        <taxon>Mucoromycetes</taxon>
        <taxon>Mucorales</taxon>
        <taxon>Cunninghamellaceae</taxon>
        <taxon>Absidia</taxon>
    </lineage>
</organism>
<protein>
    <recommendedName>
        <fullName evidence="9">Peptidase S28</fullName>
    </recommendedName>
</protein>
<reference evidence="7" key="1">
    <citation type="submission" date="2016-04" db="EMBL/GenBank/DDBJ databases">
        <authorList>
            <person name="Evans L.H."/>
            <person name="Alamgir A."/>
            <person name="Owens N."/>
            <person name="Weber N.D."/>
            <person name="Virtaneva K."/>
            <person name="Barbian K."/>
            <person name="Babar A."/>
            <person name="Rosenke K."/>
        </authorList>
    </citation>
    <scope>NUCLEOTIDE SEQUENCE [LARGE SCALE GENOMIC DNA]</scope>
    <source>
        <strain evidence="7">CBS 101.48</strain>
    </source>
</reference>
<dbReference type="Proteomes" id="UP000078561">
    <property type="component" value="Unassembled WGS sequence"/>
</dbReference>
<evidence type="ECO:0000313" key="7">
    <source>
        <dbReference type="EMBL" id="SAM08759.1"/>
    </source>
</evidence>
<sequence length="491" mass="56253">MILFPSLVLLICCAFSWSEARVGGFNYGLSMKNQFLEASKDTNQKQRESNYTTYYFEQPLDHHNPSNKATFRQRYWVDTTYYKPGGPIIFNNAGEGNAYPADGLLQRSVFNLMAKEMDGIIIILEHRFYGESHPPLSEEPQWQYLSANQSLADMARFMQQKNIKGIKGDVSAPKNKWIVRGGSYSGNLAAWMRLEYPDLVYAAVSSSAPVQAQYDFYQYFNPIIQYGPPRCVKALHDIVERIDQFFAGHPSDAQKTQFKAGFGVDDSTPDIDFADLVMGHALGLWQSASPKSFPFDEVCSLFTNVKDRKKQFQVYQNWVKRGLAKEAKQDGGQTTTNGTDVSSSSEDPYLNSWIWQVCSEFGYWQDSPSRSSPWYNRRVTSNLVTTQYYDEQCNQLFKRTTPPAIQSVNDYYQGWNLHLNRTIWINGEWDPWRPLSVASDDAPKRQNSTFELSLIIPHGVHCYDYSTSPGYKNSLTELHNLTISTLKDWLK</sequence>
<evidence type="ECO:0000256" key="2">
    <source>
        <dbReference type="ARBA" id="ARBA00022670"/>
    </source>
</evidence>
<dbReference type="InterPro" id="IPR042269">
    <property type="entry name" value="Ser_carbopepase_S28_SKS"/>
</dbReference>
<dbReference type="OrthoDB" id="1735038at2759"/>
<dbReference type="SUPFAM" id="SSF53474">
    <property type="entry name" value="alpha/beta-Hydrolases"/>
    <property type="match status" value="1"/>
</dbReference>
<name>A0A168SQ20_ABSGL</name>
<dbReference type="InParanoid" id="A0A168SQ20"/>
<feature type="chain" id="PRO_5007900335" description="Peptidase S28" evidence="6">
    <location>
        <begin position="21"/>
        <end position="491"/>
    </location>
</feature>
<feature type="signal peptide" evidence="6">
    <location>
        <begin position="1"/>
        <end position="20"/>
    </location>
</feature>
<accession>A0A168SQ20</accession>
<evidence type="ECO:0008006" key="9">
    <source>
        <dbReference type="Google" id="ProtNLM"/>
    </source>
</evidence>